<dbReference type="EMBL" id="CP051170">
    <property type="protein sequence ID" value="QOK99389.1"/>
    <property type="molecule type" value="Genomic_DNA"/>
</dbReference>
<evidence type="ECO:0008006" key="3">
    <source>
        <dbReference type="Google" id="ProtNLM"/>
    </source>
</evidence>
<sequence length="171" mass="18749">MTGLLSLAVMKCAQVIKGKPEMERSLDCPSSQPDQLGSRIIGVVVKGDGSPSIAFLKDPVPPEQIAHLVPDSVPVTEIVRIAAPCQQGKCRHFGDGKCSLVSKIVEQLPQVVQHLSYCPTRKSCLWWSQEGTEACRRCPQVVTEPFHPSESTRKLAPIPDPQECRVPKLEE</sequence>
<reference evidence="2" key="1">
    <citation type="submission" date="2020-04" db="EMBL/GenBank/DDBJ databases">
        <title>Ralstonia solanacearum UW576, UW763, UW773, and UW774.</title>
        <authorList>
            <person name="Steidl O."/>
            <person name="Truchon A."/>
            <person name="Allen C."/>
        </authorList>
    </citation>
    <scope>NUCLEOTIDE SEQUENCE [LARGE SCALE GENOMIC DNA]</scope>
    <source>
        <strain evidence="2">UW774</strain>
        <plasmid evidence="2">pUW774mp</plasmid>
    </source>
</reference>
<dbReference type="AlphaFoldDB" id="A0AA92JX79"/>
<evidence type="ECO:0000313" key="1">
    <source>
        <dbReference type="EMBL" id="QOK99389.1"/>
    </source>
</evidence>
<evidence type="ECO:0000313" key="2">
    <source>
        <dbReference type="Proteomes" id="UP000593970"/>
    </source>
</evidence>
<organism evidence="1 2">
    <name type="scientific">Ralstonia solanacearum</name>
    <name type="common">Pseudomonas solanacearum</name>
    <dbReference type="NCBI Taxonomy" id="305"/>
    <lineage>
        <taxon>Bacteria</taxon>
        <taxon>Pseudomonadati</taxon>
        <taxon>Pseudomonadota</taxon>
        <taxon>Betaproteobacteria</taxon>
        <taxon>Burkholderiales</taxon>
        <taxon>Burkholderiaceae</taxon>
        <taxon>Ralstonia</taxon>
        <taxon>Ralstonia solanacearum species complex</taxon>
    </lineage>
</organism>
<accession>A0AA92JX79</accession>
<dbReference type="Proteomes" id="UP000593970">
    <property type="component" value="Plasmid pUW774mp"/>
</dbReference>
<gene>
    <name evidence="1" type="ORF">HF909_24005</name>
</gene>
<name>A0AA92JX79_RALSL</name>
<protein>
    <recommendedName>
        <fullName evidence="3">Nitrogen fixation protein</fullName>
    </recommendedName>
</protein>
<keyword evidence="1" id="KW-0614">Plasmid</keyword>
<proteinExistence type="predicted"/>
<geneLocation type="plasmid" evidence="1 2">
    <name>pUW774mp</name>
</geneLocation>